<dbReference type="RefSeq" id="WP_093945532.1">
    <property type="nucleotide sequence ID" value="NZ_NMUL01000001.1"/>
</dbReference>
<comment type="similarity">
    <text evidence="1 3">Belongs to the short-chain dehydrogenases/reductases (SDR) family.</text>
</comment>
<evidence type="ECO:0000256" key="2">
    <source>
        <dbReference type="ARBA" id="ARBA00023002"/>
    </source>
</evidence>
<organism evidence="5 6">
    <name type="scientific">Amycolatopsis vastitatis</name>
    <dbReference type="NCBI Taxonomy" id="1905142"/>
    <lineage>
        <taxon>Bacteria</taxon>
        <taxon>Bacillati</taxon>
        <taxon>Actinomycetota</taxon>
        <taxon>Actinomycetes</taxon>
        <taxon>Pseudonocardiales</taxon>
        <taxon>Pseudonocardiaceae</taxon>
        <taxon>Amycolatopsis</taxon>
    </lineage>
</organism>
<evidence type="ECO:0000313" key="6">
    <source>
        <dbReference type="Proteomes" id="UP000215199"/>
    </source>
</evidence>
<evidence type="ECO:0000256" key="1">
    <source>
        <dbReference type="ARBA" id="ARBA00006484"/>
    </source>
</evidence>
<dbReference type="InterPro" id="IPR036291">
    <property type="entry name" value="NAD(P)-bd_dom_sf"/>
</dbReference>
<dbReference type="EMBL" id="NMUL01000001">
    <property type="protein sequence ID" value="OXM71723.1"/>
    <property type="molecule type" value="Genomic_DNA"/>
</dbReference>
<proteinExistence type="inferred from homology"/>
<dbReference type="PROSITE" id="PS00061">
    <property type="entry name" value="ADH_SHORT"/>
    <property type="match status" value="1"/>
</dbReference>
<dbReference type="SMART" id="SM00822">
    <property type="entry name" value="PKS_KR"/>
    <property type="match status" value="1"/>
</dbReference>
<dbReference type="CDD" id="cd05233">
    <property type="entry name" value="SDR_c"/>
    <property type="match status" value="1"/>
</dbReference>
<keyword evidence="2" id="KW-0560">Oxidoreductase</keyword>
<dbReference type="Proteomes" id="UP000215199">
    <property type="component" value="Unassembled WGS sequence"/>
</dbReference>
<dbReference type="InterPro" id="IPR020904">
    <property type="entry name" value="Sc_DH/Rdtase_CS"/>
</dbReference>
<gene>
    <name evidence="5" type="ORF">CF165_01325</name>
</gene>
<dbReference type="OrthoDB" id="4690547at2"/>
<dbReference type="InterPro" id="IPR057326">
    <property type="entry name" value="KR_dom"/>
</dbReference>
<reference evidence="6" key="1">
    <citation type="submission" date="2017-07" db="EMBL/GenBank/DDBJ databases">
        <title>Comparative genome mining reveals phylogenetic distribution patterns of secondary metabolites in Amycolatopsis.</title>
        <authorList>
            <person name="Adamek M."/>
            <person name="Alanjary M."/>
            <person name="Sales-Ortells H."/>
            <person name="Goodfellow M."/>
            <person name="Bull A.T."/>
            <person name="Kalinowski J."/>
            <person name="Ziemert N."/>
        </authorList>
    </citation>
    <scope>NUCLEOTIDE SEQUENCE [LARGE SCALE GENOMIC DNA]</scope>
    <source>
        <strain evidence="6">H5</strain>
    </source>
</reference>
<keyword evidence="6" id="KW-1185">Reference proteome</keyword>
<dbReference type="PANTHER" id="PTHR44196:SF1">
    <property type="entry name" value="DEHYDROGENASE_REDUCTASE SDR FAMILY MEMBER 7B"/>
    <property type="match status" value="1"/>
</dbReference>
<dbReference type="PRINTS" id="PR00081">
    <property type="entry name" value="GDHRDH"/>
</dbReference>
<evidence type="ECO:0000256" key="3">
    <source>
        <dbReference type="RuleBase" id="RU000363"/>
    </source>
</evidence>
<dbReference type="Pfam" id="PF00106">
    <property type="entry name" value="adh_short"/>
    <property type="match status" value="1"/>
</dbReference>
<dbReference type="GO" id="GO:0016491">
    <property type="term" value="F:oxidoreductase activity"/>
    <property type="evidence" value="ECO:0007669"/>
    <property type="project" value="UniProtKB-KW"/>
</dbReference>
<dbReference type="GO" id="GO:0016020">
    <property type="term" value="C:membrane"/>
    <property type="evidence" value="ECO:0007669"/>
    <property type="project" value="TreeGrafter"/>
</dbReference>
<evidence type="ECO:0000313" key="5">
    <source>
        <dbReference type="EMBL" id="OXM71723.1"/>
    </source>
</evidence>
<comment type="caution">
    <text evidence="5">The sequence shown here is derived from an EMBL/GenBank/DDBJ whole genome shotgun (WGS) entry which is preliminary data.</text>
</comment>
<dbReference type="AlphaFoldDB" id="A0A229TKR5"/>
<accession>A0A229TKR5</accession>
<feature type="domain" description="Ketoreductase" evidence="4">
    <location>
        <begin position="7"/>
        <end position="190"/>
    </location>
</feature>
<sequence>MKQFTDKVVVVTGAGSGIGRALACEFARRGARVALSDVDTANAEETAKLAGGDARAYTLDVSDRSAVLAHAEDVADEFGGVNVIVNNAGVALGATVEEMTFEDYDWLMGINLGGVVNGTKAFLPHLIASGEGHVVNISSVFGFVGVPTQSAYNAAKFAVRGFTEALREEMLLARRPVAVSCVHPGGIKTNIVRNSRSAADDQEKAAQGFERIARTTPEKAAQTILRGIERKSARILIGPDAYVIDAIPRVLGSAYQRPLAALARLGLKQSAN</sequence>
<name>A0A229TKR5_9PSEU</name>
<evidence type="ECO:0000259" key="4">
    <source>
        <dbReference type="SMART" id="SM00822"/>
    </source>
</evidence>
<dbReference type="SUPFAM" id="SSF51735">
    <property type="entry name" value="NAD(P)-binding Rossmann-fold domains"/>
    <property type="match status" value="1"/>
</dbReference>
<dbReference type="Gene3D" id="3.40.50.720">
    <property type="entry name" value="NAD(P)-binding Rossmann-like Domain"/>
    <property type="match status" value="1"/>
</dbReference>
<dbReference type="PANTHER" id="PTHR44196">
    <property type="entry name" value="DEHYDROGENASE/REDUCTASE SDR FAMILY MEMBER 7B"/>
    <property type="match status" value="1"/>
</dbReference>
<dbReference type="PRINTS" id="PR00080">
    <property type="entry name" value="SDRFAMILY"/>
</dbReference>
<dbReference type="FunFam" id="3.40.50.720:FF:000084">
    <property type="entry name" value="Short-chain dehydrogenase reductase"/>
    <property type="match status" value="1"/>
</dbReference>
<dbReference type="InterPro" id="IPR002347">
    <property type="entry name" value="SDR_fam"/>
</dbReference>
<protein>
    <submittedName>
        <fullName evidence="5">Acetoin dehydrogenase</fullName>
    </submittedName>
</protein>